<evidence type="ECO:0000313" key="2">
    <source>
        <dbReference type="EMBL" id="KAF8764079.1"/>
    </source>
</evidence>
<protein>
    <submittedName>
        <fullName evidence="2">Uncharacterized protein</fullName>
    </submittedName>
</protein>
<feature type="region of interest" description="Disordered" evidence="1">
    <location>
        <begin position="1"/>
        <end position="33"/>
    </location>
</feature>
<comment type="caution">
    <text evidence="2">The sequence shown here is derived from an EMBL/GenBank/DDBJ whole genome shotgun (WGS) entry which is preliminary data.</text>
</comment>
<name>A0A8T0E1F4_ARGBR</name>
<organism evidence="2 3">
    <name type="scientific">Argiope bruennichi</name>
    <name type="common">Wasp spider</name>
    <name type="synonym">Aranea bruennichi</name>
    <dbReference type="NCBI Taxonomy" id="94029"/>
    <lineage>
        <taxon>Eukaryota</taxon>
        <taxon>Metazoa</taxon>
        <taxon>Ecdysozoa</taxon>
        <taxon>Arthropoda</taxon>
        <taxon>Chelicerata</taxon>
        <taxon>Arachnida</taxon>
        <taxon>Araneae</taxon>
        <taxon>Araneomorphae</taxon>
        <taxon>Entelegynae</taxon>
        <taxon>Araneoidea</taxon>
        <taxon>Araneidae</taxon>
        <taxon>Argiope</taxon>
    </lineage>
</organism>
<dbReference type="EMBL" id="JABXBU010002231">
    <property type="protein sequence ID" value="KAF8764079.1"/>
    <property type="molecule type" value="Genomic_DNA"/>
</dbReference>
<evidence type="ECO:0000256" key="1">
    <source>
        <dbReference type="SAM" id="MobiDB-lite"/>
    </source>
</evidence>
<gene>
    <name evidence="2" type="ORF">HNY73_022197</name>
</gene>
<evidence type="ECO:0000313" key="3">
    <source>
        <dbReference type="Proteomes" id="UP000807504"/>
    </source>
</evidence>
<sequence>MEHAKIRAPLPSLPERQKLARGRETTDRCQEQPGLPQFSQMASIELSQRGESLCIGALPMNQSTFVRKDVADERG</sequence>
<feature type="compositionally biased region" description="Basic and acidic residues" evidence="1">
    <location>
        <begin position="15"/>
        <end position="30"/>
    </location>
</feature>
<reference evidence="2" key="2">
    <citation type="submission" date="2020-06" db="EMBL/GenBank/DDBJ databases">
        <authorList>
            <person name="Sheffer M."/>
        </authorList>
    </citation>
    <scope>NUCLEOTIDE SEQUENCE</scope>
</reference>
<dbReference type="AlphaFoldDB" id="A0A8T0E1F4"/>
<keyword evidence="3" id="KW-1185">Reference proteome</keyword>
<reference evidence="2" key="1">
    <citation type="journal article" date="2020" name="bioRxiv">
        <title>Chromosome-level reference genome of the European wasp spider Argiope bruennichi: a resource for studies on range expansion and evolutionary adaptation.</title>
        <authorList>
            <person name="Sheffer M.M."/>
            <person name="Hoppe A."/>
            <person name="Krehenwinkel H."/>
            <person name="Uhl G."/>
            <person name="Kuss A.W."/>
            <person name="Jensen L."/>
            <person name="Jensen C."/>
            <person name="Gillespie R.G."/>
            <person name="Hoff K.J."/>
            <person name="Prost S."/>
        </authorList>
    </citation>
    <scope>NUCLEOTIDE SEQUENCE</scope>
</reference>
<proteinExistence type="predicted"/>
<dbReference type="Proteomes" id="UP000807504">
    <property type="component" value="Unassembled WGS sequence"/>
</dbReference>
<accession>A0A8T0E1F4</accession>